<dbReference type="Pfam" id="PF01738">
    <property type="entry name" value="DLH"/>
    <property type="match status" value="1"/>
</dbReference>
<evidence type="ECO:0000313" key="3">
    <source>
        <dbReference type="Proteomes" id="UP000649179"/>
    </source>
</evidence>
<dbReference type="InterPro" id="IPR051049">
    <property type="entry name" value="Dienelactone_hydrolase-like"/>
</dbReference>
<dbReference type="RefSeq" id="WP_229660925.1">
    <property type="nucleotide sequence ID" value="NZ_BMKQ01000001.1"/>
</dbReference>
<evidence type="ECO:0000313" key="2">
    <source>
        <dbReference type="EMBL" id="GGF56138.1"/>
    </source>
</evidence>
<dbReference type="InterPro" id="IPR002925">
    <property type="entry name" value="Dienelactn_hydro"/>
</dbReference>
<dbReference type="GO" id="GO:0016787">
    <property type="term" value="F:hydrolase activity"/>
    <property type="evidence" value="ECO:0007669"/>
    <property type="project" value="UniProtKB-KW"/>
</dbReference>
<gene>
    <name evidence="2" type="ORF">GCM10011519_32590</name>
</gene>
<evidence type="ECO:0000259" key="1">
    <source>
        <dbReference type="Pfam" id="PF01738"/>
    </source>
</evidence>
<dbReference type="Proteomes" id="UP000649179">
    <property type="component" value="Unassembled WGS sequence"/>
</dbReference>
<accession>A0A917BVH5</accession>
<feature type="domain" description="Dienelactone hydrolase" evidence="1">
    <location>
        <begin position="17"/>
        <end position="247"/>
    </location>
</feature>
<dbReference type="SUPFAM" id="SSF53474">
    <property type="entry name" value="alpha/beta-Hydrolases"/>
    <property type="match status" value="1"/>
</dbReference>
<dbReference type="AlphaFoldDB" id="A0A917BVH5"/>
<comment type="caution">
    <text evidence="2">The sequence shown here is derived from an EMBL/GenBank/DDBJ whole genome shotgun (WGS) entry which is preliminary data.</text>
</comment>
<proteinExistence type="predicted"/>
<dbReference type="PANTHER" id="PTHR46623">
    <property type="entry name" value="CARBOXYMETHYLENEBUTENOLIDASE-RELATED"/>
    <property type="match status" value="1"/>
</dbReference>
<dbReference type="InterPro" id="IPR029058">
    <property type="entry name" value="AB_hydrolase_fold"/>
</dbReference>
<organism evidence="2 3">
    <name type="scientific">Marmoricola endophyticus</name>
    <dbReference type="NCBI Taxonomy" id="2040280"/>
    <lineage>
        <taxon>Bacteria</taxon>
        <taxon>Bacillati</taxon>
        <taxon>Actinomycetota</taxon>
        <taxon>Actinomycetes</taxon>
        <taxon>Propionibacteriales</taxon>
        <taxon>Nocardioidaceae</taxon>
        <taxon>Marmoricola</taxon>
    </lineage>
</organism>
<dbReference type="PANTHER" id="PTHR46623:SF10">
    <property type="entry name" value="CARBOXYMETHYLENEBUTENOLIDASE HOMOLOG"/>
    <property type="match status" value="1"/>
</dbReference>
<reference evidence="2" key="1">
    <citation type="journal article" date="2014" name="Int. J. Syst. Evol. Microbiol.">
        <title>Complete genome sequence of Corynebacterium casei LMG S-19264T (=DSM 44701T), isolated from a smear-ripened cheese.</title>
        <authorList>
            <consortium name="US DOE Joint Genome Institute (JGI-PGF)"/>
            <person name="Walter F."/>
            <person name="Albersmeier A."/>
            <person name="Kalinowski J."/>
            <person name="Ruckert C."/>
        </authorList>
    </citation>
    <scope>NUCLEOTIDE SEQUENCE</scope>
    <source>
        <strain evidence="2">CGMCC 1.16067</strain>
    </source>
</reference>
<keyword evidence="3" id="KW-1185">Reference proteome</keyword>
<name>A0A917BVH5_9ACTN</name>
<dbReference type="EMBL" id="BMKQ01000001">
    <property type="protein sequence ID" value="GGF56138.1"/>
    <property type="molecule type" value="Genomic_DNA"/>
</dbReference>
<protein>
    <submittedName>
        <fullName evidence="2">Hydrolase</fullName>
    </submittedName>
</protein>
<dbReference type="Gene3D" id="3.40.50.1820">
    <property type="entry name" value="alpha/beta hydrolase"/>
    <property type="match status" value="1"/>
</dbReference>
<reference evidence="2" key="2">
    <citation type="submission" date="2020-09" db="EMBL/GenBank/DDBJ databases">
        <authorList>
            <person name="Sun Q."/>
            <person name="Zhou Y."/>
        </authorList>
    </citation>
    <scope>NUCLEOTIDE SEQUENCE</scope>
    <source>
        <strain evidence="2">CGMCC 1.16067</strain>
    </source>
</reference>
<sequence>MAPMDLTDIPAADGTAEAYVARPVSGSGPGVLLCIDAIGLRPQIASMADRIASWGYVVLAPNVFYRSGTAAETSPDVDLTQPGAREAFFETVGPRMAEVTPDRAVADLGDYVTTLRGLDGVSDGPLGVTGYCMGARLATWAATHHPDEIAAVGGFHGGGLVTDDPQSPHAKLADARAEFVYGHADHDDSMPPEAVAALGEALSSAGLTAKNEVYADAPHGYTMADTSMYQEAGAERMFTELEALFARTLR</sequence>
<keyword evidence="2" id="KW-0378">Hydrolase</keyword>